<dbReference type="SUPFAM" id="SSF52540">
    <property type="entry name" value="P-loop containing nucleoside triphosphate hydrolases"/>
    <property type="match status" value="1"/>
</dbReference>
<dbReference type="InterPro" id="IPR027417">
    <property type="entry name" value="P-loop_NTPase"/>
</dbReference>
<dbReference type="Pfam" id="PF00005">
    <property type="entry name" value="ABC_tran"/>
    <property type="match status" value="1"/>
</dbReference>
<keyword evidence="6" id="KW-0547">Nucleotide-binding</keyword>
<evidence type="ECO:0000256" key="1">
    <source>
        <dbReference type="ARBA" id="ARBA00004202"/>
    </source>
</evidence>
<evidence type="ECO:0000313" key="12">
    <source>
        <dbReference type="EMBL" id="MBO0905859.1"/>
    </source>
</evidence>
<dbReference type="PANTHER" id="PTHR42771">
    <property type="entry name" value="IRON(3+)-HYDROXAMATE IMPORT ATP-BINDING PROTEIN FHUC"/>
    <property type="match status" value="1"/>
</dbReference>
<dbReference type="InterPro" id="IPR003593">
    <property type="entry name" value="AAA+_ATPase"/>
</dbReference>
<evidence type="ECO:0000256" key="7">
    <source>
        <dbReference type="ARBA" id="ARBA00022840"/>
    </source>
</evidence>
<keyword evidence="10" id="KW-0472">Membrane</keyword>
<evidence type="ECO:0000256" key="2">
    <source>
        <dbReference type="ARBA" id="ARBA00005417"/>
    </source>
</evidence>
<comment type="subcellular location">
    <subcellularLocation>
        <location evidence="1">Cell membrane</location>
        <topology evidence="1">Peripheral membrane protein</topology>
    </subcellularLocation>
</comment>
<name>A0ABS3J864_9HYPH</name>
<dbReference type="PROSITE" id="PS50893">
    <property type="entry name" value="ABC_TRANSPORTER_2"/>
    <property type="match status" value="1"/>
</dbReference>
<evidence type="ECO:0000313" key="13">
    <source>
        <dbReference type="Proteomes" id="UP000664288"/>
    </source>
</evidence>
<keyword evidence="8" id="KW-0408">Iron</keyword>
<dbReference type="InterPro" id="IPR051535">
    <property type="entry name" value="Siderophore_ABC-ATPase"/>
</dbReference>
<dbReference type="RefSeq" id="WP_207352522.1">
    <property type="nucleotide sequence ID" value="NZ_JAFMPY010000027.1"/>
</dbReference>
<evidence type="ECO:0000259" key="11">
    <source>
        <dbReference type="PROSITE" id="PS50893"/>
    </source>
</evidence>
<comment type="caution">
    <text evidence="12">The sequence shown here is derived from an EMBL/GenBank/DDBJ whole genome shotgun (WGS) entry which is preliminary data.</text>
</comment>
<dbReference type="InterPro" id="IPR017871">
    <property type="entry name" value="ABC_transporter-like_CS"/>
</dbReference>
<dbReference type="EMBL" id="JAFMPY010000027">
    <property type="protein sequence ID" value="MBO0905859.1"/>
    <property type="molecule type" value="Genomic_DNA"/>
</dbReference>
<keyword evidence="7 12" id="KW-0067">ATP-binding</keyword>
<accession>A0ABS3J864</accession>
<dbReference type="Gene3D" id="3.40.50.300">
    <property type="entry name" value="P-loop containing nucleotide triphosphate hydrolases"/>
    <property type="match status" value="1"/>
</dbReference>
<protein>
    <submittedName>
        <fullName evidence="12">ABC transporter ATP-binding protein</fullName>
    </submittedName>
</protein>
<dbReference type="PROSITE" id="PS00211">
    <property type="entry name" value="ABC_TRANSPORTER_1"/>
    <property type="match status" value="1"/>
</dbReference>
<dbReference type="Proteomes" id="UP000664288">
    <property type="component" value="Unassembled WGS sequence"/>
</dbReference>
<keyword evidence="3" id="KW-0813">Transport</keyword>
<keyword evidence="4" id="KW-1003">Cell membrane</keyword>
<keyword evidence="5" id="KW-0410">Iron transport</keyword>
<proteinExistence type="inferred from homology"/>
<comment type="similarity">
    <text evidence="2">Belongs to the ABC transporter superfamily.</text>
</comment>
<dbReference type="GO" id="GO:0005524">
    <property type="term" value="F:ATP binding"/>
    <property type="evidence" value="ECO:0007669"/>
    <property type="project" value="UniProtKB-KW"/>
</dbReference>
<dbReference type="SMART" id="SM00382">
    <property type="entry name" value="AAA"/>
    <property type="match status" value="1"/>
</dbReference>
<evidence type="ECO:0000256" key="5">
    <source>
        <dbReference type="ARBA" id="ARBA00022496"/>
    </source>
</evidence>
<reference evidence="12 13" key="1">
    <citation type="submission" date="2021-03" db="EMBL/GenBank/DDBJ databases">
        <title>Whole genome sequence of Jiella sp. MQZ13P-4.</title>
        <authorList>
            <person name="Tuo L."/>
        </authorList>
    </citation>
    <scope>NUCLEOTIDE SEQUENCE [LARGE SCALE GENOMIC DNA]</scope>
    <source>
        <strain evidence="12 13">MQZ13P-4</strain>
    </source>
</reference>
<evidence type="ECO:0000256" key="3">
    <source>
        <dbReference type="ARBA" id="ARBA00022448"/>
    </source>
</evidence>
<sequence>MQLAESPPDSREDTADVPLFRVEDVGFAAGGRPILRDLSLRLEPGLVHGLIGPNGSGKSTLVRLLARQTVPSRGTICFAGRPIEGFGRRDFARRLAYLPQTPPATDGMTGRELVALGRYPWHGPLGRLGRGDRDAIEAAMARTDTEGFADRQVSELSGGERQRVWLAMLLAQETGCLVLDEPTSALDVAHQAEMLGLVRRLSQDRRLSVVIVLHDINMAAQICDRLVALREGRIVADGGPAAIMRPEVLEAIYGVRMGILKRPDAGPPIGYVK</sequence>
<dbReference type="InterPro" id="IPR003439">
    <property type="entry name" value="ABC_transporter-like_ATP-bd"/>
</dbReference>
<evidence type="ECO:0000256" key="10">
    <source>
        <dbReference type="ARBA" id="ARBA00023136"/>
    </source>
</evidence>
<evidence type="ECO:0000256" key="4">
    <source>
        <dbReference type="ARBA" id="ARBA00022475"/>
    </source>
</evidence>
<dbReference type="PANTHER" id="PTHR42771:SF2">
    <property type="entry name" value="IRON(3+)-HYDROXAMATE IMPORT ATP-BINDING PROTEIN FHUC"/>
    <property type="match status" value="1"/>
</dbReference>
<dbReference type="CDD" id="cd03214">
    <property type="entry name" value="ABC_Iron-Siderophores_B12_Hemin"/>
    <property type="match status" value="1"/>
</dbReference>
<evidence type="ECO:0000256" key="8">
    <source>
        <dbReference type="ARBA" id="ARBA00023004"/>
    </source>
</evidence>
<gene>
    <name evidence="12" type="ORF">J1C47_19615</name>
</gene>
<keyword evidence="9" id="KW-0406">Ion transport</keyword>
<evidence type="ECO:0000256" key="6">
    <source>
        <dbReference type="ARBA" id="ARBA00022741"/>
    </source>
</evidence>
<keyword evidence="13" id="KW-1185">Reference proteome</keyword>
<organism evidence="12 13">
    <name type="scientific">Jiella sonneratiae</name>
    <dbReference type="NCBI Taxonomy" id="2816856"/>
    <lineage>
        <taxon>Bacteria</taxon>
        <taxon>Pseudomonadati</taxon>
        <taxon>Pseudomonadota</taxon>
        <taxon>Alphaproteobacteria</taxon>
        <taxon>Hyphomicrobiales</taxon>
        <taxon>Aurantimonadaceae</taxon>
        <taxon>Jiella</taxon>
    </lineage>
</organism>
<evidence type="ECO:0000256" key="9">
    <source>
        <dbReference type="ARBA" id="ARBA00023065"/>
    </source>
</evidence>
<feature type="domain" description="ABC transporter" evidence="11">
    <location>
        <begin position="20"/>
        <end position="256"/>
    </location>
</feature>